<dbReference type="InterPro" id="IPR049315">
    <property type="entry name" value="GDC-P_N"/>
</dbReference>
<dbReference type="PANTHER" id="PTHR42806:SF1">
    <property type="entry name" value="GLYCINE DEHYDROGENASE (DECARBOXYLATING)"/>
    <property type="match status" value="1"/>
</dbReference>
<sequence length="80" mass="8536">MTTLYELEQHDDFIARHIGPNAADTAAMLQTVGAESLDALIDSTVPASIRLPAPLAIDESRSEAETLAYLKQLAGQNIVA</sequence>
<reference evidence="3 4" key="1">
    <citation type="submission" date="2017-01" db="EMBL/GenBank/DDBJ databases">
        <title>Novel large sulfur bacteria in the metagenomes of groundwater-fed chemosynthetic microbial mats in the Lake Huron basin.</title>
        <authorList>
            <person name="Sharrar A.M."/>
            <person name="Flood B.E."/>
            <person name="Bailey J.V."/>
            <person name="Jones D.S."/>
            <person name="Biddanda B."/>
            <person name="Ruberg S.A."/>
            <person name="Marcus D.N."/>
            <person name="Dick G.J."/>
        </authorList>
    </citation>
    <scope>NUCLEOTIDE SEQUENCE [LARGE SCALE GENOMIC DNA]</scope>
    <source>
        <strain evidence="3">A8</strain>
    </source>
</reference>
<dbReference type="PANTHER" id="PTHR42806">
    <property type="entry name" value="GLYCINE CLEAVAGE SYSTEM P-PROTEIN"/>
    <property type="match status" value="1"/>
</dbReference>
<evidence type="ECO:0000313" key="3">
    <source>
        <dbReference type="EMBL" id="OQX12125.1"/>
    </source>
</evidence>
<evidence type="ECO:0000259" key="2">
    <source>
        <dbReference type="Pfam" id="PF02347"/>
    </source>
</evidence>
<dbReference type="AlphaFoldDB" id="A0A1Y1QRZ4"/>
<comment type="caution">
    <text evidence="3">The sequence shown here is derived from an EMBL/GenBank/DDBJ whole genome shotgun (WGS) entry which is preliminary data.</text>
</comment>
<gene>
    <name evidence="3" type="ORF">BWK73_15695</name>
</gene>
<proteinExistence type="predicted"/>
<dbReference type="Pfam" id="PF02347">
    <property type="entry name" value="GDC-P"/>
    <property type="match status" value="1"/>
</dbReference>
<accession>A0A1Y1QRZ4</accession>
<keyword evidence="1" id="KW-0560">Oxidoreductase</keyword>
<dbReference type="InterPro" id="IPR015424">
    <property type="entry name" value="PyrdxlP-dep_Trfase"/>
</dbReference>
<evidence type="ECO:0000256" key="1">
    <source>
        <dbReference type="ARBA" id="ARBA00023002"/>
    </source>
</evidence>
<feature type="domain" description="Glycine cleavage system P-protein N-terminal" evidence="2">
    <location>
        <begin position="16"/>
        <end position="78"/>
    </location>
</feature>
<dbReference type="EMBL" id="MTEJ01000072">
    <property type="protein sequence ID" value="OQX12125.1"/>
    <property type="molecule type" value="Genomic_DNA"/>
</dbReference>
<dbReference type="Proteomes" id="UP000192491">
    <property type="component" value="Unassembled WGS sequence"/>
</dbReference>
<feature type="non-terminal residue" evidence="3">
    <location>
        <position position="80"/>
    </location>
</feature>
<dbReference type="SUPFAM" id="SSF53383">
    <property type="entry name" value="PLP-dependent transferases"/>
    <property type="match status" value="1"/>
</dbReference>
<evidence type="ECO:0000313" key="4">
    <source>
        <dbReference type="Proteomes" id="UP000192491"/>
    </source>
</evidence>
<dbReference type="InterPro" id="IPR023010">
    <property type="entry name" value="GcvPA"/>
</dbReference>
<name>A0A1Y1QRZ4_9GAMM</name>
<organism evidence="3 4">
    <name type="scientific">Thiothrix lacustris</name>
    <dbReference type="NCBI Taxonomy" id="525917"/>
    <lineage>
        <taxon>Bacteria</taxon>
        <taxon>Pseudomonadati</taxon>
        <taxon>Pseudomonadota</taxon>
        <taxon>Gammaproteobacteria</taxon>
        <taxon>Thiotrichales</taxon>
        <taxon>Thiotrichaceae</taxon>
        <taxon>Thiothrix</taxon>
    </lineage>
</organism>
<dbReference type="GO" id="GO:0009116">
    <property type="term" value="P:nucleoside metabolic process"/>
    <property type="evidence" value="ECO:0007669"/>
    <property type="project" value="InterPro"/>
</dbReference>
<protein>
    <recommendedName>
        <fullName evidence="2">Glycine cleavage system P-protein N-terminal domain-containing protein</fullName>
    </recommendedName>
</protein>
<dbReference type="GO" id="GO:0004375">
    <property type="term" value="F:glycine dehydrogenase (decarboxylating) activity"/>
    <property type="evidence" value="ECO:0007669"/>
    <property type="project" value="InterPro"/>
</dbReference>